<reference evidence="2" key="1">
    <citation type="journal article" date="2023" name="Mol. Phylogenet. Evol.">
        <title>Genome-scale phylogeny and comparative genomics of the fungal order Sordariales.</title>
        <authorList>
            <person name="Hensen N."/>
            <person name="Bonometti L."/>
            <person name="Westerberg I."/>
            <person name="Brannstrom I.O."/>
            <person name="Guillou S."/>
            <person name="Cros-Aarteil S."/>
            <person name="Calhoun S."/>
            <person name="Haridas S."/>
            <person name="Kuo A."/>
            <person name="Mondo S."/>
            <person name="Pangilinan J."/>
            <person name="Riley R."/>
            <person name="LaButti K."/>
            <person name="Andreopoulos B."/>
            <person name="Lipzen A."/>
            <person name="Chen C."/>
            <person name="Yan M."/>
            <person name="Daum C."/>
            <person name="Ng V."/>
            <person name="Clum A."/>
            <person name="Steindorff A."/>
            <person name="Ohm R.A."/>
            <person name="Martin F."/>
            <person name="Silar P."/>
            <person name="Natvig D.O."/>
            <person name="Lalanne C."/>
            <person name="Gautier V."/>
            <person name="Ament-Velasquez S.L."/>
            <person name="Kruys A."/>
            <person name="Hutchinson M.I."/>
            <person name="Powell A.J."/>
            <person name="Barry K."/>
            <person name="Miller A.N."/>
            <person name="Grigoriev I.V."/>
            <person name="Debuchy R."/>
            <person name="Gladieux P."/>
            <person name="Hiltunen Thoren M."/>
            <person name="Johannesson H."/>
        </authorList>
    </citation>
    <scope>NUCLEOTIDE SEQUENCE</scope>
    <source>
        <strain evidence="2">PSN293</strain>
    </source>
</reference>
<feature type="transmembrane region" description="Helical" evidence="1">
    <location>
        <begin position="82"/>
        <end position="99"/>
    </location>
</feature>
<gene>
    <name evidence="2" type="ORF">QBC37DRAFT_33966</name>
</gene>
<sequence>MKRIKHDRRKKPACTRYEIGWMLWPTLMKGILNGTYRRPESRFQEPDRQTGSTGLLFSGLYSSLQNPCCCCFQLLHPARTHGTCWTSFFVVLVGLFGAWQEEFFLLFFPFLFPYHMEFCNVSLFFFLSLFIACFRVGGGYLLFFAPFPVLFLLLLRSQVFPDLLRLNNLPILSQVLQVPRVPNLSICIVFLSLLFLLIERSVNTKQERKRGIQVTRNRKLQ</sequence>
<feature type="transmembrane region" description="Helical" evidence="1">
    <location>
        <begin position="140"/>
        <end position="160"/>
    </location>
</feature>
<evidence type="ECO:0000313" key="2">
    <source>
        <dbReference type="EMBL" id="KAK4217847.1"/>
    </source>
</evidence>
<comment type="caution">
    <text evidence="2">The sequence shown here is derived from an EMBL/GenBank/DDBJ whole genome shotgun (WGS) entry which is preliminary data.</text>
</comment>
<feature type="transmembrane region" description="Helical" evidence="1">
    <location>
        <begin position="180"/>
        <end position="198"/>
    </location>
</feature>
<keyword evidence="1" id="KW-1133">Transmembrane helix</keyword>
<evidence type="ECO:0000313" key="3">
    <source>
        <dbReference type="Proteomes" id="UP001301769"/>
    </source>
</evidence>
<keyword evidence="1" id="KW-0812">Transmembrane</keyword>
<feature type="transmembrane region" description="Helical" evidence="1">
    <location>
        <begin position="111"/>
        <end position="133"/>
    </location>
</feature>
<protein>
    <submittedName>
        <fullName evidence="2">Uncharacterized protein</fullName>
    </submittedName>
</protein>
<proteinExistence type="predicted"/>
<organism evidence="2 3">
    <name type="scientific">Rhypophila decipiens</name>
    <dbReference type="NCBI Taxonomy" id="261697"/>
    <lineage>
        <taxon>Eukaryota</taxon>
        <taxon>Fungi</taxon>
        <taxon>Dikarya</taxon>
        <taxon>Ascomycota</taxon>
        <taxon>Pezizomycotina</taxon>
        <taxon>Sordariomycetes</taxon>
        <taxon>Sordariomycetidae</taxon>
        <taxon>Sordariales</taxon>
        <taxon>Naviculisporaceae</taxon>
        <taxon>Rhypophila</taxon>
    </lineage>
</organism>
<keyword evidence="3" id="KW-1185">Reference proteome</keyword>
<evidence type="ECO:0000256" key="1">
    <source>
        <dbReference type="SAM" id="Phobius"/>
    </source>
</evidence>
<dbReference type="AlphaFoldDB" id="A0AAN6YJK1"/>
<keyword evidence="1" id="KW-0472">Membrane</keyword>
<dbReference type="EMBL" id="MU858057">
    <property type="protein sequence ID" value="KAK4217847.1"/>
    <property type="molecule type" value="Genomic_DNA"/>
</dbReference>
<name>A0AAN6YJK1_9PEZI</name>
<reference evidence="2" key="2">
    <citation type="submission" date="2023-05" db="EMBL/GenBank/DDBJ databases">
        <authorList>
            <consortium name="Lawrence Berkeley National Laboratory"/>
            <person name="Steindorff A."/>
            <person name="Hensen N."/>
            <person name="Bonometti L."/>
            <person name="Westerberg I."/>
            <person name="Brannstrom I.O."/>
            <person name="Guillou S."/>
            <person name="Cros-Aarteil S."/>
            <person name="Calhoun S."/>
            <person name="Haridas S."/>
            <person name="Kuo A."/>
            <person name="Mondo S."/>
            <person name="Pangilinan J."/>
            <person name="Riley R."/>
            <person name="Labutti K."/>
            <person name="Andreopoulos B."/>
            <person name="Lipzen A."/>
            <person name="Chen C."/>
            <person name="Yanf M."/>
            <person name="Daum C."/>
            <person name="Ng V."/>
            <person name="Clum A."/>
            <person name="Ohm R."/>
            <person name="Martin F."/>
            <person name="Silar P."/>
            <person name="Natvig D."/>
            <person name="Lalanne C."/>
            <person name="Gautier V."/>
            <person name="Ament-Velasquez S.L."/>
            <person name="Kruys A."/>
            <person name="Hutchinson M.I."/>
            <person name="Powell A.J."/>
            <person name="Barry K."/>
            <person name="Miller A.N."/>
            <person name="Grigoriev I.V."/>
            <person name="Debuchy R."/>
            <person name="Gladieux P."/>
            <person name="Thoren M.H."/>
            <person name="Johannesson H."/>
        </authorList>
    </citation>
    <scope>NUCLEOTIDE SEQUENCE</scope>
    <source>
        <strain evidence="2">PSN293</strain>
    </source>
</reference>
<accession>A0AAN6YJK1</accession>
<dbReference type="Proteomes" id="UP001301769">
    <property type="component" value="Unassembled WGS sequence"/>
</dbReference>